<dbReference type="InterPro" id="IPR010260">
    <property type="entry name" value="AlpA"/>
</dbReference>
<protein>
    <submittedName>
        <fullName evidence="1">Transcriptional regulator</fullName>
    </submittedName>
</protein>
<dbReference type="EMBL" id="AWOR01000021">
    <property type="protein sequence ID" value="KGH31350.1"/>
    <property type="molecule type" value="Genomic_DNA"/>
</dbReference>
<evidence type="ECO:0000313" key="1">
    <source>
        <dbReference type="EMBL" id="KGH31350.1"/>
    </source>
</evidence>
<dbReference type="PANTHER" id="PTHR36154">
    <property type="entry name" value="DNA-BINDING TRANSCRIPTIONAL ACTIVATOR ALPA"/>
    <property type="match status" value="1"/>
</dbReference>
<sequence>MQVVHSARPVVPRDRLLRLADVEAATGCKKSTIYKLMKEGKFPRCVYVTSRMVAWPESAVLTWVQERIGGAQA</sequence>
<dbReference type="Proteomes" id="UP000029553">
    <property type="component" value="Unassembled WGS sequence"/>
</dbReference>
<name>A0A096H1P4_COMTE</name>
<dbReference type="AlphaFoldDB" id="A0A096H1P4"/>
<comment type="caution">
    <text evidence="1">The sequence shown here is derived from an EMBL/GenBank/DDBJ whole genome shotgun (WGS) entry which is preliminary data.</text>
</comment>
<accession>A0A096H1P4</accession>
<dbReference type="PANTHER" id="PTHR36154:SF1">
    <property type="entry name" value="DNA-BINDING TRANSCRIPTIONAL ACTIVATOR ALPA"/>
    <property type="match status" value="1"/>
</dbReference>
<proteinExistence type="predicted"/>
<dbReference type="Gene3D" id="1.10.238.160">
    <property type="match status" value="1"/>
</dbReference>
<organism evidence="1 2">
    <name type="scientific">Comamonas testosteroni</name>
    <name type="common">Pseudomonas testosteroni</name>
    <dbReference type="NCBI Taxonomy" id="285"/>
    <lineage>
        <taxon>Bacteria</taxon>
        <taxon>Pseudomonadati</taxon>
        <taxon>Pseudomonadota</taxon>
        <taxon>Betaproteobacteria</taxon>
        <taxon>Burkholderiales</taxon>
        <taxon>Comamonadaceae</taxon>
        <taxon>Comamonas</taxon>
    </lineage>
</organism>
<gene>
    <name evidence="1" type="ORF">P353_05625</name>
</gene>
<reference evidence="1 2" key="1">
    <citation type="submission" date="2013-09" db="EMBL/GenBank/DDBJ databases">
        <title>High correlation between genotypes and phenotypes of environmental bacteria Comamonas testosteroni strains.</title>
        <authorList>
            <person name="Liu L."/>
            <person name="Zhu W."/>
            <person name="Xia X."/>
            <person name="Xu B."/>
            <person name="Luo M."/>
            <person name="Wang G."/>
        </authorList>
    </citation>
    <scope>NUCLEOTIDE SEQUENCE [LARGE SCALE GENOMIC DNA]</scope>
    <source>
        <strain evidence="1 2">JL40</strain>
    </source>
</reference>
<dbReference type="InterPro" id="IPR052931">
    <property type="entry name" value="Prophage_regulatory_activator"/>
</dbReference>
<dbReference type="Pfam" id="PF05930">
    <property type="entry name" value="Phage_AlpA"/>
    <property type="match status" value="1"/>
</dbReference>
<evidence type="ECO:0000313" key="2">
    <source>
        <dbReference type="Proteomes" id="UP000029553"/>
    </source>
</evidence>